<dbReference type="GO" id="GO:0003723">
    <property type="term" value="F:RNA binding"/>
    <property type="evidence" value="ECO:0007669"/>
    <property type="project" value="TreeGrafter"/>
</dbReference>
<gene>
    <name evidence="3" type="ORF">NEDG_01954</name>
</gene>
<feature type="compositionally biased region" description="Basic and acidic residues" evidence="1">
    <location>
        <begin position="278"/>
        <end position="294"/>
    </location>
</feature>
<feature type="region of interest" description="Disordered" evidence="1">
    <location>
        <begin position="1"/>
        <end position="25"/>
    </location>
</feature>
<dbReference type="InterPro" id="IPR039754">
    <property type="entry name" value="Esf1"/>
</dbReference>
<dbReference type="RefSeq" id="XP_067545102.1">
    <property type="nucleotide sequence ID" value="XM_067689372.1"/>
</dbReference>
<feature type="domain" description="ESF1 RRM" evidence="2">
    <location>
        <begin position="43"/>
        <end position="168"/>
    </location>
</feature>
<dbReference type="Pfam" id="PF25121">
    <property type="entry name" value="RRM_ESF1"/>
    <property type="match status" value="1"/>
</dbReference>
<evidence type="ECO:0000259" key="2">
    <source>
        <dbReference type="Pfam" id="PF25121"/>
    </source>
</evidence>
<keyword evidence="4" id="KW-1185">Reference proteome</keyword>
<dbReference type="VEuPathDB" id="MicrosporidiaDB:NEDG_01954"/>
<proteinExistence type="predicted"/>
<comment type="caution">
    <text evidence="3">The sequence shown here is derived from an EMBL/GenBank/DDBJ whole genome shotgun (WGS) entry which is preliminary data.</text>
</comment>
<dbReference type="EMBL" id="LTDL01000016">
    <property type="protein sequence ID" value="OAG31427.1"/>
    <property type="molecule type" value="Genomic_DNA"/>
</dbReference>
<accession>A0A177EHK6</accession>
<feature type="compositionally biased region" description="Acidic residues" evidence="1">
    <location>
        <begin position="248"/>
        <end position="261"/>
    </location>
</feature>
<feature type="region of interest" description="Disordered" evidence="1">
    <location>
        <begin position="242"/>
        <end position="339"/>
    </location>
</feature>
<sequence length="339" mass="38915">MRSQHEDTRFTRKNWEESEEEKEELTFTNEDIVPQNIPKGKETKRLAILNLDWENITTGDISRIVSAFVSSTDLVSITMYKTALGAAMLQKEATEGPAIQKKETDEETSAEIRRYLKERMKYHYVIVELATEEAAISLYNTIDGLEIDETHNFIDARFVPDSHLITDQVHQDEAEPAVLKKIIPKNKVFHTKATLSWDEDQARGNALRELFTREDLDLSIASELIDASDDEDKQQYYKDILTRPNDNEAADSEAADSEAAGDEVLAQPKTQTQSRRKMAIENEVVREEVLKDNDNETEEESEPVALPADDSRFVKEKHNPDFAVDQMHPKFSNKRRRQN</sequence>
<dbReference type="GO" id="GO:0006364">
    <property type="term" value="P:rRNA processing"/>
    <property type="evidence" value="ECO:0007669"/>
    <property type="project" value="InterPro"/>
</dbReference>
<organism evidence="3 4">
    <name type="scientific">Nematocida displodere</name>
    <dbReference type="NCBI Taxonomy" id="1805483"/>
    <lineage>
        <taxon>Eukaryota</taxon>
        <taxon>Fungi</taxon>
        <taxon>Fungi incertae sedis</taxon>
        <taxon>Microsporidia</taxon>
        <taxon>Nematocida</taxon>
    </lineage>
</organism>
<evidence type="ECO:0000313" key="3">
    <source>
        <dbReference type="EMBL" id="OAG31427.1"/>
    </source>
</evidence>
<dbReference type="GeneID" id="93648304"/>
<dbReference type="PANTHER" id="PTHR12202:SF0">
    <property type="entry name" value="ESF1 HOMOLOG"/>
    <property type="match status" value="1"/>
</dbReference>
<evidence type="ECO:0000313" key="4">
    <source>
        <dbReference type="Proteomes" id="UP000185944"/>
    </source>
</evidence>
<protein>
    <recommendedName>
        <fullName evidence="2">ESF1 RRM domain-containing protein</fullName>
    </recommendedName>
</protein>
<dbReference type="Proteomes" id="UP000185944">
    <property type="component" value="Unassembled WGS sequence"/>
</dbReference>
<dbReference type="InterPro" id="IPR056750">
    <property type="entry name" value="RRM_ESF1"/>
</dbReference>
<evidence type="ECO:0000256" key="1">
    <source>
        <dbReference type="SAM" id="MobiDB-lite"/>
    </source>
</evidence>
<feature type="compositionally biased region" description="Basic and acidic residues" evidence="1">
    <location>
        <begin position="1"/>
        <end position="16"/>
    </location>
</feature>
<dbReference type="AlphaFoldDB" id="A0A177EHK6"/>
<name>A0A177EHK6_9MICR</name>
<feature type="compositionally biased region" description="Basic and acidic residues" evidence="1">
    <location>
        <begin position="309"/>
        <end position="320"/>
    </location>
</feature>
<reference evidence="3 4" key="1">
    <citation type="submission" date="2016-02" db="EMBL/GenBank/DDBJ databases">
        <title>Discovery of a natural microsporidian pathogen with a broad tissue tropism in Caenorhabditis elegans.</title>
        <authorList>
            <person name="Luallen R.J."/>
            <person name="Reinke A.W."/>
            <person name="Tong L."/>
            <person name="Botts M.R."/>
            <person name="Felix M.-A."/>
            <person name="Troemel E.R."/>
        </authorList>
    </citation>
    <scope>NUCLEOTIDE SEQUENCE [LARGE SCALE GENOMIC DNA]</scope>
    <source>
        <strain evidence="3 4">JUm2807</strain>
    </source>
</reference>
<dbReference type="OrthoDB" id="431825at2759"/>
<dbReference type="STRING" id="1805483.A0A177EHK6"/>
<dbReference type="PANTHER" id="PTHR12202">
    <property type="entry name" value="ESF1 HOMOLOG"/>
    <property type="match status" value="1"/>
</dbReference>